<sequence length="131" mass="14084">MTTTHAGGVEAHLEVYVRAFNSGDPDAVNEHYTDEAVSAWDPGQPLSGQARKDSLAEFLALKPTLTAKIRESHVTRDTALLTVDWTMEVPGEDGSVERLSGIGTDVLTRGADGNWRYAVDAPYGDPRNTAG</sequence>
<dbReference type="Proteomes" id="UP001596065">
    <property type="component" value="Unassembled WGS sequence"/>
</dbReference>
<keyword evidence="3" id="KW-1185">Reference proteome</keyword>
<gene>
    <name evidence="2" type="ORF">ACFP3J_25075</name>
</gene>
<evidence type="ECO:0000259" key="1">
    <source>
        <dbReference type="Pfam" id="PF12680"/>
    </source>
</evidence>
<protein>
    <submittedName>
        <fullName evidence="2">YybH family protein</fullName>
    </submittedName>
</protein>
<dbReference type="EMBL" id="JBHSOE010000050">
    <property type="protein sequence ID" value="MFC5658740.1"/>
    <property type="molecule type" value="Genomic_DNA"/>
</dbReference>
<reference evidence="3" key="1">
    <citation type="journal article" date="2019" name="Int. J. Syst. Evol. Microbiol.">
        <title>The Global Catalogue of Microorganisms (GCM) 10K type strain sequencing project: providing services to taxonomists for standard genome sequencing and annotation.</title>
        <authorList>
            <consortium name="The Broad Institute Genomics Platform"/>
            <consortium name="The Broad Institute Genome Sequencing Center for Infectious Disease"/>
            <person name="Wu L."/>
            <person name="Ma J."/>
        </authorList>
    </citation>
    <scope>NUCLEOTIDE SEQUENCE [LARGE SCALE GENOMIC DNA]</scope>
    <source>
        <strain evidence="3">KCTC 5701</strain>
    </source>
</reference>
<accession>A0ABW0WKI2</accession>
<dbReference type="Pfam" id="PF12680">
    <property type="entry name" value="SnoaL_2"/>
    <property type="match status" value="1"/>
</dbReference>
<evidence type="ECO:0000313" key="2">
    <source>
        <dbReference type="EMBL" id="MFC5658740.1"/>
    </source>
</evidence>
<dbReference type="InterPro" id="IPR037401">
    <property type="entry name" value="SnoaL-like"/>
</dbReference>
<comment type="caution">
    <text evidence="2">The sequence shown here is derived from an EMBL/GenBank/DDBJ whole genome shotgun (WGS) entry which is preliminary data.</text>
</comment>
<name>A0ABW0WKI2_STRNO</name>
<evidence type="ECO:0000313" key="3">
    <source>
        <dbReference type="Proteomes" id="UP001596065"/>
    </source>
</evidence>
<organism evidence="2 3">
    <name type="scientific">Streptomyces nogalater</name>
    <dbReference type="NCBI Taxonomy" id="38314"/>
    <lineage>
        <taxon>Bacteria</taxon>
        <taxon>Bacillati</taxon>
        <taxon>Actinomycetota</taxon>
        <taxon>Actinomycetes</taxon>
        <taxon>Kitasatosporales</taxon>
        <taxon>Streptomycetaceae</taxon>
        <taxon>Streptomyces</taxon>
    </lineage>
</organism>
<dbReference type="Gene3D" id="3.10.450.50">
    <property type="match status" value="1"/>
</dbReference>
<proteinExistence type="predicted"/>
<dbReference type="RefSeq" id="WP_344346590.1">
    <property type="nucleotide sequence ID" value="NZ_BAAASM010000004.1"/>
</dbReference>
<dbReference type="SUPFAM" id="SSF54427">
    <property type="entry name" value="NTF2-like"/>
    <property type="match status" value="1"/>
</dbReference>
<dbReference type="InterPro" id="IPR032710">
    <property type="entry name" value="NTF2-like_dom_sf"/>
</dbReference>
<feature type="domain" description="SnoaL-like" evidence="1">
    <location>
        <begin position="16"/>
        <end position="115"/>
    </location>
</feature>